<dbReference type="Pfam" id="PF09339">
    <property type="entry name" value="HTH_IclR"/>
    <property type="match status" value="1"/>
</dbReference>
<dbReference type="STRING" id="1230458.C484_00480"/>
<dbReference type="AlphaFoldDB" id="M0AE98"/>
<dbReference type="Proteomes" id="UP000011648">
    <property type="component" value="Unassembled WGS sequence"/>
</dbReference>
<evidence type="ECO:0000313" key="2">
    <source>
        <dbReference type="EMBL" id="ELY96864.1"/>
    </source>
</evidence>
<sequence>MKSVQRAFDVIDALWKLDGAGPTELARTIDIPRSTAHVYLQTLASTEYVVGADGTYELSHSFLSMGSRLKYRNQLYQVSHRSLRVLTDETDEIVTLVIEEAGEAVFLHNETVQRRYRVA</sequence>
<dbReference type="GO" id="GO:0003700">
    <property type="term" value="F:DNA-binding transcription factor activity"/>
    <property type="evidence" value="ECO:0007669"/>
    <property type="project" value="TreeGrafter"/>
</dbReference>
<dbReference type="GO" id="GO:0003677">
    <property type="term" value="F:DNA binding"/>
    <property type="evidence" value="ECO:0007669"/>
    <property type="project" value="InterPro"/>
</dbReference>
<dbReference type="GO" id="GO:0045892">
    <property type="term" value="P:negative regulation of DNA-templated transcription"/>
    <property type="evidence" value="ECO:0007669"/>
    <property type="project" value="TreeGrafter"/>
</dbReference>
<dbReference type="PANTHER" id="PTHR30136:SF35">
    <property type="entry name" value="HTH-TYPE TRANSCRIPTIONAL REGULATOR RV1719"/>
    <property type="match status" value="1"/>
</dbReference>
<dbReference type="PANTHER" id="PTHR30136">
    <property type="entry name" value="HELIX-TURN-HELIX TRANSCRIPTIONAL REGULATOR, ICLR FAMILY"/>
    <property type="match status" value="1"/>
</dbReference>
<dbReference type="InterPro" id="IPR036388">
    <property type="entry name" value="WH-like_DNA-bd_sf"/>
</dbReference>
<evidence type="ECO:0000259" key="1">
    <source>
        <dbReference type="PROSITE" id="PS51077"/>
    </source>
</evidence>
<dbReference type="SUPFAM" id="SSF46785">
    <property type="entry name" value="Winged helix' DNA-binding domain"/>
    <property type="match status" value="1"/>
</dbReference>
<dbReference type="PATRIC" id="fig|1230458.4.peg.93"/>
<accession>M0AE98</accession>
<dbReference type="InterPro" id="IPR050707">
    <property type="entry name" value="HTH_MetabolicPath_Reg"/>
</dbReference>
<dbReference type="SMART" id="SM00346">
    <property type="entry name" value="HTH_ICLR"/>
    <property type="match status" value="1"/>
</dbReference>
<dbReference type="InterPro" id="IPR005471">
    <property type="entry name" value="Tscrpt_reg_IclR_N"/>
</dbReference>
<dbReference type="InterPro" id="IPR036390">
    <property type="entry name" value="WH_DNA-bd_sf"/>
</dbReference>
<dbReference type="PROSITE" id="PS51077">
    <property type="entry name" value="HTH_ICLR"/>
    <property type="match status" value="1"/>
</dbReference>
<proteinExistence type="predicted"/>
<feature type="domain" description="HTH iclR-type" evidence="1">
    <location>
        <begin position="1"/>
        <end position="60"/>
    </location>
</feature>
<reference evidence="2 3" key="1">
    <citation type="journal article" date="2014" name="PLoS Genet.">
        <title>Phylogenetically driven sequencing of extremely halophilic archaea reveals strategies for static and dynamic osmo-response.</title>
        <authorList>
            <person name="Becker E.A."/>
            <person name="Seitzer P.M."/>
            <person name="Tritt A."/>
            <person name="Larsen D."/>
            <person name="Krusor M."/>
            <person name="Yao A.I."/>
            <person name="Wu D."/>
            <person name="Madern D."/>
            <person name="Eisen J.A."/>
            <person name="Darling A.E."/>
            <person name="Facciotti M.T."/>
        </authorList>
    </citation>
    <scope>NUCLEOTIDE SEQUENCE [LARGE SCALE GENOMIC DNA]</scope>
    <source>
        <strain evidence="2 3">DSM 12281</strain>
    </source>
</reference>
<dbReference type="Gene3D" id="1.10.10.10">
    <property type="entry name" value="Winged helix-like DNA-binding domain superfamily/Winged helix DNA-binding domain"/>
    <property type="match status" value="1"/>
</dbReference>
<keyword evidence="3" id="KW-1185">Reference proteome</keyword>
<organism evidence="2 3">
    <name type="scientific">Natrialba taiwanensis DSM 12281</name>
    <dbReference type="NCBI Taxonomy" id="1230458"/>
    <lineage>
        <taxon>Archaea</taxon>
        <taxon>Methanobacteriati</taxon>
        <taxon>Methanobacteriota</taxon>
        <taxon>Stenosarchaea group</taxon>
        <taxon>Halobacteria</taxon>
        <taxon>Halobacteriales</taxon>
        <taxon>Natrialbaceae</taxon>
        <taxon>Natrialba</taxon>
    </lineage>
</organism>
<name>M0AE98_9EURY</name>
<comment type="caution">
    <text evidence="2">The sequence shown here is derived from an EMBL/GenBank/DDBJ whole genome shotgun (WGS) entry which is preliminary data.</text>
</comment>
<protein>
    <submittedName>
        <fullName evidence="2">ArcR family transcription regulator</fullName>
    </submittedName>
</protein>
<gene>
    <name evidence="2" type="ORF">C484_00480</name>
</gene>
<dbReference type="EMBL" id="AOIL01000001">
    <property type="protein sequence ID" value="ELY96864.1"/>
    <property type="molecule type" value="Genomic_DNA"/>
</dbReference>
<evidence type="ECO:0000313" key="3">
    <source>
        <dbReference type="Proteomes" id="UP000011648"/>
    </source>
</evidence>